<dbReference type="GO" id="GO:0005737">
    <property type="term" value="C:cytoplasm"/>
    <property type="evidence" value="ECO:0007669"/>
    <property type="project" value="UniProtKB-SubCell"/>
</dbReference>
<dbReference type="GO" id="GO:0005175">
    <property type="term" value="F:CD27 receptor binding"/>
    <property type="evidence" value="ECO:0007669"/>
    <property type="project" value="Ensembl"/>
</dbReference>
<dbReference type="GO" id="GO:0005164">
    <property type="term" value="F:tumor necrosis factor receptor binding"/>
    <property type="evidence" value="ECO:0007669"/>
    <property type="project" value="Ensembl"/>
</dbReference>
<dbReference type="AlphaFoldDB" id="A6KBV7"/>
<dbReference type="CTD" id="10572"/>
<dbReference type="OrthoDB" id="60860at2759"/>
<keyword evidence="1" id="KW-0479">Metal-binding</keyword>
<dbReference type="GO" id="GO:0097191">
    <property type="term" value="P:extrinsic apoptotic signaling pathway"/>
    <property type="evidence" value="ECO:0007669"/>
    <property type="project" value="Ensembl"/>
</dbReference>
<dbReference type="InterPro" id="IPR022773">
    <property type="entry name" value="Siva"/>
</dbReference>
<dbReference type="OMA" id="AQACMDP"/>
<protein>
    <recommendedName>
        <fullName evidence="1">Apoptosis regulatory protein Siva</fullName>
    </recommendedName>
</protein>
<accession>A6KBV7</accession>
<dbReference type="GeneID" id="362791"/>
<evidence type="ECO:0000313" key="4">
    <source>
        <dbReference type="Proteomes" id="UP000234681"/>
    </source>
</evidence>
<evidence type="ECO:0000313" key="5">
    <source>
        <dbReference type="RGD" id="1561872"/>
    </source>
</evidence>
<keyword evidence="1" id="KW-0963">Cytoplasm</keyword>
<comment type="function">
    <text evidence="1">Induces CD27-mediated apoptosis. Inhibits BCL2L1 isoform Bcl-x(L) anti-apoptotic activity. Inhibits activation of NF-kappa-B and promotes T-cell receptor-mediated apoptosis.</text>
</comment>
<dbReference type="KEGG" id="rno:362791"/>
<dbReference type="GO" id="GO:0005654">
    <property type="term" value="C:nucleoplasm"/>
    <property type="evidence" value="ECO:0007669"/>
    <property type="project" value="Ensembl"/>
</dbReference>
<dbReference type="PANTHER" id="PTHR14365">
    <property type="entry name" value="APOPTOSIS REGULATORY PROTEIN SIVA"/>
    <property type="match status" value="1"/>
</dbReference>
<keyword evidence="1" id="KW-0053">Apoptosis</keyword>
<comment type="PTM">
    <text evidence="2">Phosphorylated by ABL2/ARG in response to oxidative stress.</text>
</comment>
<comment type="subcellular location">
    <subcellularLocation>
        <location evidence="1">Cytoplasm</location>
    </subcellularLocation>
    <subcellularLocation>
        <location evidence="1">Nucleus</location>
    </subcellularLocation>
</comment>
<gene>
    <name evidence="5" type="primary">Siva1</name>
    <name evidence="3" type="synonym">Siva_predicted</name>
    <name evidence="3" type="ORF">rCG_27614</name>
</gene>
<evidence type="ECO:0000256" key="1">
    <source>
        <dbReference type="PIRNR" id="PIRNR038096"/>
    </source>
</evidence>
<reference evidence="3 4" key="1">
    <citation type="submission" date="2005-09" db="EMBL/GenBank/DDBJ databases">
        <authorList>
            <person name="Mural R.J."/>
            <person name="Li P.W."/>
            <person name="Adams M.D."/>
            <person name="Amanatides P.G."/>
            <person name="Baden-Tillson H."/>
            <person name="Barnstead M."/>
            <person name="Chin S.H."/>
            <person name="Dew I."/>
            <person name="Evans C.A."/>
            <person name="Ferriera S."/>
            <person name="Flanigan M."/>
            <person name="Fosler C."/>
            <person name="Glodek A."/>
            <person name="Gu Z."/>
            <person name="Holt R.A."/>
            <person name="Jennings D."/>
            <person name="Kraft C.L."/>
            <person name="Lu F."/>
            <person name="Nguyen T."/>
            <person name="Nusskern D.R."/>
            <person name="Pfannkoch C.M."/>
            <person name="Sitter C."/>
            <person name="Sutton G.G."/>
            <person name="Venter J.C."/>
            <person name="Wang Z."/>
            <person name="Woodage T."/>
            <person name="Zheng X.H."/>
            <person name="Zhong F."/>
        </authorList>
    </citation>
    <scope>NUCLEOTIDE SEQUENCE [LARGE SCALE GENOMIC DNA]</scope>
    <source>
        <strain>BN</strain>
        <strain evidence="4">Sprague-Dawley</strain>
    </source>
</reference>
<name>A6KBV7_RAT</name>
<evidence type="ECO:0000256" key="2">
    <source>
        <dbReference type="PIRSR" id="PIRSR038096-1"/>
    </source>
</evidence>
<dbReference type="PANTHER" id="PTHR14365:SF1">
    <property type="entry name" value="APOPTOSIS REGULATORY PROTEIN SIVA"/>
    <property type="match status" value="1"/>
</dbReference>
<proteinExistence type="predicted"/>
<organism evidence="3 4">
    <name type="scientific">Rattus norvegicus</name>
    <name type="common">Rat</name>
    <dbReference type="NCBI Taxonomy" id="10116"/>
    <lineage>
        <taxon>Eukaryota</taxon>
        <taxon>Metazoa</taxon>
        <taxon>Chordata</taxon>
        <taxon>Craniata</taxon>
        <taxon>Vertebrata</taxon>
        <taxon>Euteleostomi</taxon>
        <taxon>Mammalia</taxon>
        <taxon>Eutheria</taxon>
        <taxon>Euarchontoglires</taxon>
        <taxon>Glires</taxon>
        <taxon>Rodentia</taxon>
        <taxon>Myomorpha</taxon>
        <taxon>Muroidea</taxon>
        <taxon>Muridae</taxon>
        <taxon>Murinae</taxon>
        <taxon>Rattus</taxon>
    </lineage>
</organism>
<comment type="cofactor">
    <cofactor evidence="1">
        <name>Zn(2+)</name>
        <dbReference type="ChEBI" id="CHEBI:29105"/>
    </cofactor>
</comment>
<evidence type="ECO:0000313" key="3">
    <source>
        <dbReference type="EMBL" id="EDL97423.1"/>
    </source>
</evidence>
<dbReference type="RefSeq" id="NP_001381466.1">
    <property type="nucleotide sequence ID" value="NM_001394537.1"/>
</dbReference>
<dbReference type="GO" id="GO:0001618">
    <property type="term" value="F:virus receptor activity"/>
    <property type="evidence" value="ECO:0007669"/>
    <property type="project" value="Ensembl"/>
</dbReference>
<sequence length="177" mass="18899">MPKRSCPFTDAAPLQLKVHVSPRELSHGVFAERYSREVFERTKQLLFQGAQAYRDHIWGEGCSINHLPEPLKPGLVGAPQAARGQMLIGPDGRLTRCQAQASEAGLPGAAPIACSSCVRSVDGKAVCSQCERALCGQCVYTCWGCGALACVLCGLADYADDDDGEKTLCTSCAMFEA</sequence>
<keyword evidence="1" id="KW-0539">Nucleus</keyword>
<dbReference type="Pfam" id="PF05458">
    <property type="entry name" value="Siva"/>
    <property type="match status" value="1"/>
</dbReference>
<dbReference type="EMBL" id="CH474034">
    <property type="protein sequence ID" value="EDL97423.1"/>
    <property type="molecule type" value="Genomic_DNA"/>
</dbReference>
<dbReference type="RGD" id="1561872">
    <property type="gene designation" value="Siva1"/>
</dbReference>
<dbReference type="Proteomes" id="UP000234681">
    <property type="component" value="Chromosome 6"/>
</dbReference>
<dbReference type="GO" id="GO:0046872">
    <property type="term" value="F:metal ion binding"/>
    <property type="evidence" value="ECO:0007669"/>
    <property type="project" value="UniProtKB-KW"/>
</dbReference>
<feature type="modified residue" description="Phosphotyrosine; by ABL2" evidence="2">
    <location>
        <position position="34"/>
    </location>
</feature>
<dbReference type="PIRSF" id="PIRSF038096">
    <property type="entry name" value="Siva_cd27_bd"/>
    <property type="match status" value="1"/>
</dbReference>